<feature type="domain" description="GYF" evidence="3">
    <location>
        <begin position="7"/>
        <end position="54"/>
    </location>
</feature>
<dbReference type="AlphaFoldDB" id="A0A517ZAP8"/>
<feature type="transmembrane region" description="Helical" evidence="2">
    <location>
        <begin position="222"/>
        <end position="241"/>
    </location>
</feature>
<evidence type="ECO:0000259" key="3">
    <source>
        <dbReference type="Pfam" id="PF14237"/>
    </source>
</evidence>
<reference evidence="4 5" key="1">
    <citation type="submission" date="2019-02" db="EMBL/GenBank/DDBJ databases">
        <title>Deep-cultivation of Planctomycetes and their phenomic and genomic characterization uncovers novel biology.</title>
        <authorList>
            <person name="Wiegand S."/>
            <person name="Jogler M."/>
            <person name="Boedeker C."/>
            <person name="Pinto D."/>
            <person name="Vollmers J."/>
            <person name="Rivas-Marin E."/>
            <person name="Kohn T."/>
            <person name="Peeters S.H."/>
            <person name="Heuer A."/>
            <person name="Rast P."/>
            <person name="Oberbeckmann S."/>
            <person name="Bunk B."/>
            <person name="Jeske O."/>
            <person name="Meyerdierks A."/>
            <person name="Storesund J.E."/>
            <person name="Kallscheuer N."/>
            <person name="Luecker S."/>
            <person name="Lage O.M."/>
            <person name="Pohl T."/>
            <person name="Merkel B.J."/>
            <person name="Hornburger P."/>
            <person name="Mueller R.-W."/>
            <person name="Bruemmer F."/>
            <person name="Labrenz M."/>
            <person name="Spormann A.M."/>
            <person name="Op den Camp H."/>
            <person name="Overmann J."/>
            <person name="Amann R."/>
            <person name="Jetten M.S.M."/>
            <person name="Mascher T."/>
            <person name="Medema M.H."/>
            <person name="Devos D.P."/>
            <person name="Kaster A.-K."/>
            <person name="Ovreas L."/>
            <person name="Rohde M."/>
            <person name="Galperin M.Y."/>
            <person name="Jogler C."/>
        </authorList>
    </citation>
    <scope>NUCLEOTIDE SEQUENCE [LARGE SCALE GENOMIC DNA]</scope>
    <source>
        <strain evidence="4 5">Mal4</strain>
    </source>
</reference>
<keyword evidence="2" id="KW-1133">Transmembrane helix</keyword>
<dbReference type="KEGG" id="mri:Mal4_39090"/>
<sequence length="250" mass="28543">MSTFYRYRLHDAEYGPVGFRELVRLVRDGTISTDDPVIADWEDEWHPAAEVVGLFHMAGRKDVLEKWEAERRARQGISEEDVPEEATEAASDEPSWQRRFREVQQEQHAREAERRREQEFELAGRRTAAGIADSIAAAEDRLDQRDAARQPGRLQLMRESLFSASALHALFRWGMAFIAANMAAFAVLNWTETEALRFPERTARTPPPPVFPIWGECSQAEYLFLLMDTMLAAGLIGYGIARVLELFADD</sequence>
<dbReference type="Proteomes" id="UP000320496">
    <property type="component" value="Chromosome"/>
</dbReference>
<dbReference type="EMBL" id="CP036275">
    <property type="protein sequence ID" value="QDU39564.1"/>
    <property type="molecule type" value="Genomic_DNA"/>
</dbReference>
<evidence type="ECO:0000256" key="2">
    <source>
        <dbReference type="SAM" id="Phobius"/>
    </source>
</evidence>
<organism evidence="4 5">
    <name type="scientific">Maioricimonas rarisocia</name>
    <dbReference type="NCBI Taxonomy" id="2528026"/>
    <lineage>
        <taxon>Bacteria</taxon>
        <taxon>Pseudomonadati</taxon>
        <taxon>Planctomycetota</taxon>
        <taxon>Planctomycetia</taxon>
        <taxon>Planctomycetales</taxon>
        <taxon>Planctomycetaceae</taxon>
        <taxon>Maioricimonas</taxon>
    </lineage>
</organism>
<gene>
    <name evidence="4" type="ORF">Mal4_39090</name>
</gene>
<keyword evidence="2" id="KW-0812">Transmembrane</keyword>
<feature type="compositionally biased region" description="Acidic residues" evidence="1">
    <location>
        <begin position="78"/>
        <end position="91"/>
    </location>
</feature>
<feature type="region of interest" description="Disordered" evidence="1">
    <location>
        <begin position="74"/>
        <end position="123"/>
    </location>
</feature>
<protein>
    <recommendedName>
        <fullName evidence="3">GYF domain-containing protein</fullName>
    </recommendedName>
</protein>
<dbReference type="Pfam" id="PF14237">
    <property type="entry name" value="GYF_2"/>
    <property type="match status" value="1"/>
</dbReference>
<feature type="transmembrane region" description="Helical" evidence="2">
    <location>
        <begin position="170"/>
        <end position="190"/>
    </location>
</feature>
<feature type="compositionally biased region" description="Basic and acidic residues" evidence="1">
    <location>
        <begin position="95"/>
        <end position="123"/>
    </location>
</feature>
<evidence type="ECO:0000256" key="1">
    <source>
        <dbReference type="SAM" id="MobiDB-lite"/>
    </source>
</evidence>
<evidence type="ECO:0000313" key="4">
    <source>
        <dbReference type="EMBL" id="QDU39564.1"/>
    </source>
</evidence>
<keyword evidence="2" id="KW-0472">Membrane</keyword>
<evidence type="ECO:0000313" key="5">
    <source>
        <dbReference type="Proteomes" id="UP000320496"/>
    </source>
</evidence>
<dbReference type="InterPro" id="IPR025640">
    <property type="entry name" value="GYF_2"/>
</dbReference>
<keyword evidence="5" id="KW-1185">Reference proteome</keyword>
<proteinExistence type="predicted"/>
<accession>A0A517ZAP8</accession>
<dbReference type="RefSeq" id="WP_145370736.1">
    <property type="nucleotide sequence ID" value="NZ_CP036275.1"/>
</dbReference>
<dbReference type="OrthoDB" id="251257at2"/>
<name>A0A517ZAP8_9PLAN</name>